<dbReference type="GO" id="GO:0071456">
    <property type="term" value="P:cellular response to hypoxia"/>
    <property type="evidence" value="ECO:0007669"/>
    <property type="project" value="TreeGrafter"/>
</dbReference>
<evidence type="ECO:0000256" key="3">
    <source>
        <dbReference type="ARBA" id="ARBA00022896"/>
    </source>
</evidence>
<reference evidence="8 9" key="1">
    <citation type="submission" date="2024-04" db="EMBL/GenBank/DDBJ databases">
        <title>Novel genus in family Flammeovirgaceae.</title>
        <authorList>
            <person name="Nguyen T.H."/>
            <person name="Vuong T.Q."/>
            <person name="Le H."/>
            <person name="Kim S.-G."/>
        </authorList>
    </citation>
    <scope>NUCLEOTIDE SEQUENCE [LARGE SCALE GENOMIC DNA]</scope>
    <source>
        <strain evidence="8 9">JCM 23209</strain>
    </source>
</reference>
<dbReference type="InterPro" id="IPR006620">
    <property type="entry name" value="Pro_4_hyd_alph"/>
</dbReference>
<evidence type="ECO:0000256" key="1">
    <source>
        <dbReference type="ARBA" id="ARBA00001961"/>
    </source>
</evidence>
<proteinExistence type="predicted"/>
<evidence type="ECO:0000313" key="9">
    <source>
        <dbReference type="Proteomes" id="UP001403385"/>
    </source>
</evidence>
<comment type="cofactor">
    <cofactor evidence="1">
        <name>L-ascorbate</name>
        <dbReference type="ChEBI" id="CHEBI:38290"/>
    </cofactor>
</comment>
<evidence type="ECO:0000256" key="6">
    <source>
        <dbReference type="ARBA" id="ARBA00023004"/>
    </source>
</evidence>
<keyword evidence="4" id="KW-0223">Dioxygenase</keyword>
<dbReference type="AlphaFoldDB" id="A0AAW9SAJ0"/>
<organism evidence="8 9">
    <name type="scientific">Rapidithrix thailandica</name>
    <dbReference type="NCBI Taxonomy" id="413964"/>
    <lineage>
        <taxon>Bacteria</taxon>
        <taxon>Pseudomonadati</taxon>
        <taxon>Bacteroidota</taxon>
        <taxon>Cytophagia</taxon>
        <taxon>Cytophagales</taxon>
        <taxon>Flammeovirgaceae</taxon>
        <taxon>Rapidithrix</taxon>
    </lineage>
</organism>
<dbReference type="GO" id="GO:0031418">
    <property type="term" value="F:L-ascorbic acid binding"/>
    <property type="evidence" value="ECO:0007669"/>
    <property type="project" value="UniProtKB-KW"/>
</dbReference>
<keyword evidence="3" id="KW-0847">Vitamin C</keyword>
<dbReference type="PANTHER" id="PTHR12907">
    <property type="entry name" value="EGL NINE HOMOLOG-RELATED"/>
    <property type="match status" value="1"/>
</dbReference>
<feature type="domain" description="Fe2OG dioxygenase" evidence="7">
    <location>
        <begin position="108"/>
        <end position="212"/>
    </location>
</feature>
<dbReference type="GO" id="GO:0008198">
    <property type="term" value="F:ferrous iron binding"/>
    <property type="evidence" value="ECO:0007669"/>
    <property type="project" value="TreeGrafter"/>
</dbReference>
<dbReference type="GO" id="GO:0031543">
    <property type="term" value="F:peptidyl-proline dioxygenase activity"/>
    <property type="evidence" value="ECO:0007669"/>
    <property type="project" value="TreeGrafter"/>
</dbReference>
<dbReference type="EMBL" id="JBDKWZ010000005">
    <property type="protein sequence ID" value="MEN7548358.1"/>
    <property type="molecule type" value="Genomic_DNA"/>
</dbReference>
<gene>
    <name evidence="8" type="ORF">AAG747_10595</name>
</gene>
<name>A0AAW9SAJ0_9BACT</name>
<dbReference type="Gene3D" id="2.60.120.620">
    <property type="entry name" value="q2cbj1_9rhob like domain"/>
    <property type="match status" value="1"/>
</dbReference>
<protein>
    <submittedName>
        <fullName evidence="8">2OG-Fe(II) oxygenase</fullName>
    </submittedName>
</protein>
<dbReference type="InterPro" id="IPR051559">
    <property type="entry name" value="HIF_prolyl_hydroxylases"/>
</dbReference>
<evidence type="ECO:0000259" key="7">
    <source>
        <dbReference type="PROSITE" id="PS51471"/>
    </source>
</evidence>
<dbReference type="InterPro" id="IPR005123">
    <property type="entry name" value="Oxoglu/Fe-dep_dioxygenase_dom"/>
</dbReference>
<dbReference type="Pfam" id="PF13640">
    <property type="entry name" value="2OG-FeII_Oxy_3"/>
    <property type="match status" value="1"/>
</dbReference>
<keyword evidence="5" id="KW-0560">Oxidoreductase</keyword>
<evidence type="ECO:0000256" key="5">
    <source>
        <dbReference type="ARBA" id="ARBA00023002"/>
    </source>
</evidence>
<dbReference type="SMART" id="SM00702">
    <property type="entry name" value="P4Hc"/>
    <property type="match status" value="1"/>
</dbReference>
<comment type="caution">
    <text evidence="8">The sequence shown here is derived from an EMBL/GenBank/DDBJ whole genome shotgun (WGS) entry which is preliminary data.</text>
</comment>
<dbReference type="SUPFAM" id="SSF51197">
    <property type="entry name" value="Clavaminate synthase-like"/>
    <property type="match status" value="1"/>
</dbReference>
<evidence type="ECO:0000256" key="4">
    <source>
        <dbReference type="ARBA" id="ARBA00022964"/>
    </source>
</evidence>
<keyword evidence="2" id="KW-0479">Metal-binding</keyword>
<accession>A0AAW9SAJ0</accession>
<dbReference type="PROSITE" id="PS51471">
    <property type="entry name" value="FE2OG_OXY"/>
    <property type="match status" value="1"/>
</dbReference>
<evidence type="ECO:0000256" key="2">
    <source>
        <dbReference type="ARBA" id="ARBA00022723"/>
    </source>
</evidence>
<dbReference type="Proteomes" id="UP001403385">
    <property type="component" value="Unassembled WGS sequence"/>
</dbReference>
<dbReference type="InterPro" id="IPR044862">
    <property type="entry name" value="Pro_4_hyd_alph_FE2OG_OXY"/>
</dbReference>
<sequence length="219" mass="25571">MEEELLPNENTLANLTGDFFDSLAFQGYALVKDFLTPEEVQGLQKGIFAQYEQGLLDKAGIGKDGEHHVNKQVRGDLIQWIDSSVDMKELLPVQEKLKALRERLNRECFLSLKEVEMHFAMYPEGTFYKRHKDQFKQDDHRKITFICYLNPYWEAMYGGALQLYLPQKDGTEQTIQVLPEAGKLICFRSDLLEHEVLPTNRQRYSLTGWFLDQLKEVYL</sequence>
<dbReference type="RefSeq" id="WP_346821137.1">
    <property type="nucleotide sequence ID" value="NZ_JBDKWZ010000005.1"/>
</dbReference>
<keyword evidence="6" id="KW-0408">Iron</keyword>
<evidence type="ECO:0000313" key="8">
    <source>
        <dbReference type="EMBL" id="MEN7548358.1"/>
    </source>
</evidence>
<keyword evidence="9" id="KW-1185">Reference proteome</keyword>
<dbReference type="PANTHER" id="PTHR12907:SF26">
    <property type="entry name" value="HIF PROLYL HYDROXYLASE, ISOFORM C"/>
    <property type="match status" value="1"/>
</dbReference>